<gene>
    <name evidence="2" type="ORF">B5E75_10655</name>
</gene>
<dbReference type="AlphaFoldDB" id="A0A1Y4STW0"/>
<evidence type="ECO:0000259" key="1">
    <source>
        <dbReference type="Pfam" id="PF14207"/>
    </source>
</evidence>
<evidence type="ECO:0000313" key="3">
    <source>
        <dbReference type="Proteomes" id="UP000195305"/>
    </source>
</evidence>
<evidence type="ECO:0000313" key="2">
    <source>
        <dbReference type="EMBL" id="OUQ33359.1"/>
    </source>
</evidence>
<keyword evidence="3" id="KW-1185">Reference proteome</keyword>
<dbReference type="InterPro" id="IPR025575">
    <property type="entry name" value="DpnD/PcfM_C"/>
</dbReference>
<dbReference type="RefSeq" id="WP_087305508.1">
    <property type="nucleotide sequence ID" value="NZ_NFLJ01000032.1"/>
</dbReference>
<protein>
    <recommendedName>
        <fullName evidence="1">DpnD/PcfM-like C-terminal domain-containing protein</fullName>
    </recommendedName>
</protein>
<name>A0A1Y4STW0_9FIRM</name>
<dbReference type="Pfam" id="PF14207">
    <property type="entry name" value="DpnD-PcfM"/>
    <property type="match status" value="1"/>
</dbReference>
<sequence>MKKYLVEITETLQKQITVSANSREEAEQKVKERYKNEDIILNENDYVDTDFHVIKETRIMNHDER</sequence>
<reference evidence="2 3" key="1">
    <citation type="journal article" date="2018" name="BMC Genomics">
        <title>Whole genome sequencing and function prediction of 133 gut anaerobes isolated from chicken caecum in pure cultures.</title>
        <authorList>
            <person name="Medvecky M."/>
            <person name="Cejkova D."/>
            <person name="Polansky O."/>
            <person name="Karasova D."/>
            <person name="Kubasova T."/>
            <person name="Cizek A."/>
            <person name="Rychlik I."/>
        </authorList>
    </citation>
    <scope>NUCLEOTIDE SEQUENCE [LARGE SCALE GENOMIC DNA]</scope>
    <source>
        <strain evidence="2 3">An13</strain>
    </source>
</reference>
<dbReference type="EMBL" id="NFLJ01000032">
    <property type="protein sequence ID" value="OUQ33359.1"/>
    <property type="molecule type" value="Genomic_DNA"/>
</dbReference>
<accession>A0A1Y4STW0</accession>
<proteinExistence type="predicted"/>
<comment type="caution">
    <text evidence="2">The sequence shown here is derived from an EMBL/GenBank/DDBJ whole genome shotgun (WGS) entry which is preliminary data.</text>
</comment>
<organism evidence="2 3">
    <name type="scientific">Massilimicrobiota timonensis</name>
    <dbReference type="NCBI Taxonomy" id="1776392"/>
    <lineage>
        <taxon>Bacteria</taxon>
        <taxon>Bacillati</taxon>
        <taxon>Bacillota</taxon>
        <taxon>Erysipelotrichia</taxon>
        <taxon>Erysipelotrichales</taxon>
        <taxon>Erysipelotrichaceae</taxon>
        <taxon>Massilimicrobiota</taxon>
    </lineage>
</organism>
<dbReference type="OrthoDB" id="9813511at2"/>
<dbReference type="Proteomes" id="UP000195305">
    <property type="component" value="Unassembled WGS sequence"/>
</dbReference>
<feature type="domain" description="DpnD/PcfM-like C-terminal" evidence="1">
    <location>
        <begin position="4"/>
        <end position="48"/>
    </location>
</feature>